<dbReference type="PANTHER" id="PTHR14190">
    <property type="entry name" value="SUPPRESSOR OF ACTIN MUTATIONS 2/VACUOLAR PROTEIN SORTING 52"/>
    <property type="match status" value="1"/>
</dbReference>
<dbReference type="GO" id="GO:0005829">
    <property type="term" value="C:cytosol"/>
    <property type="evidence" value="ECO:0007669"/>
    <property type="project" value="GOC"/>
</dbReference>
<dbReference type="GO" id="GO:0042147">
    <property type="term" value="P:retrograde transport, endosome to Golgi"/>
    <property type="evidence" value="ECO:0007669"/>
    <property type="project" value="TreeGrafter"/>
</dbReference>
<dbReference type="GO" id="GO:0019905">
    <property type="term" value="F:syntaxin binding"/>
    <property type="evidence" value="ECO:0007669"/>
    <property type="project" value="TreeGrafter"/>
</dbReference>
<reference evidence="3 4" key="2">
    <citation type="submission" date="2018-11" db="EMBL/GenBank/DDBJ databases">
        <authorList>
            <consortium name="Pathogen Informatics"/>
        </authorList>
    </citation>
    <scope>NUCLEOTIDE SEQUENCE [LARGE SCALE GENOMIC DNA]</scope>
</reference>
<keyword evidence="4" id="KW-1185">Reference proteome</keyword>
<dbReference type="InterPro" id="IPR007258">
    <property type="entry name" value="Vps52"/>
</dbReference>
<accession>A0A0N4XN19</accession>
<organism evidence="5">
    <name type="scientific">Nippostrongylus brasiliensis</name>
    <name type="common">Rat hookworm</name>
    <dbReference type="NCBI Taxonomy" id="27835"/>
    <lineage>
        <taxon>Eukaryota</taxon>
        <taxon>Metazoa</taxon>
        <taxon>Ecdysozoa</taxon>
        <taxon>Nematoda</taxon>
        <taxon>Chromadorea</taxon>
        <taxon>Rhabditida</taxon>
        <taxon>Rhabditina</taxon>
        <taxon>Rhabditomorpha</taxon>
        <taxon>Strongyloidea</taxon>
        <taxon>Heligmosomidae</taxon>
        <taxon>Nippostrongylus</taxon>
    </lineage>
</organism>
<dbReference type="Pfam" id="PF04129">
    <property type="entry name" value="Vps52_CC"/>
    <property type="match status" value="1"/>
</dbReference>
<dbReference type="AlphaFoldDB" id="A0A0N4XN19"/>
<evidence type="ECO:0000256" key="1">
    <source>
        <dbReference type="ARBA" id="ARBA00017083"/>
    </source>
</evidence>
<evidence type="ECO:0000259" key="2">
    <source>
        <dbReference type="Pfam" id="PF04129"/>
    </source>
</evidence>
<feature type="domain" description="Vps52 coiled-coil" evidence="2">
    <location>
        <begin position="63"/>
        <end position="115"/>
    </location>
</feature>
<dbReference type="GO" id="GO:0000938">
    <property type="term" value="C:GARP complex"/>
    <property type="evidence" value="ECO:0007669"/>
    <property type="project" value="TreeGrafter"/>
</dbReference>
<name>A0A0N4XN19_NIPBR</name>
<gene>
    <name evidence="3" type="ORF">NBR_LOCUS3922</name>
</gene>
<dbReference type="WBParaSite" id="NBR_0000392101-mRNA-1">
    <property type="protein sequence ID" value="NBR_0000392101-mRNA-1"/>
    <property type="gene ID" value="NBR_0000392101"/>
</dbReference>
<sequence length="139" mass="15544">MSVRKDRSINGLKAVEECLGELITADESVVREALTAGNDLNSFSVQVNEELTEAHKAAVRECIQNADKLTDLHNQILACDLVFERLEKMLLGFQGDLGTISDDMKRLQEQSGPLKFDSFGVENETLFNLSFSPKQTYIF</sequence>
<protein>
    <recommendedName>
        <fullName evidence="1">Vacuolar protein sorting-associated protein 52 homolog</fullName>
    </recommendedName>
</protein>
<dbReference type="STRING" id="27835.A0A0N4XN19"/>
<dbReference type="EMBL" id="UYSL01006531">
    <property type="protein sequence ID" value="VDL67511.1"/>
    <property type="molecule type" value="Genomic_DNA"/>
</dbReference>
<dbReference type="GO" id="GO:0032456">
    <property type="term" value="P:endocytic recycling"/>
    <property type="evidence" value="ECO:0007669"/>
    <property type="project" value="TreeGrafter"/>
</dbReference>
<evidence type="ECO:0000313" key="3">
    <source>
        <dbReference type="EMBL" id="VDL67511.1"/>
    </source>
</evidence>
<dbReference type="PANTHER" id="PTHR14190:SF7">
    <property type="entry name" value="VACUOLAR PROTEIN SORTING-ASSOCIATED PROTEIN 52 HOMOLOG"/>
    <property type="match status" value="1"/>
</dbReference>
<dbReference type="GO" id="GO:0006896">
    <property type="term" value="P:Golgi to vacuole transport"/>
    <property type="evidence" value="ECO:0007669"/>
    <property type="project" value="TreeGrafter"/>
</dbReference>
<evidence type="ECO:0000313" key="4">
    <source>
        <dbReference type="Proteomes" id="UP000271162"/>
    </source>
</evidence>
<dbReference type="InterPro" id="IPR048319">
    <property type="entry name" value="Vps52_CC"/>
</dbReference>
<evidence type="ECO:0000313" key="5">
    <source>
        <dbReference type="WBParaSite" id="NBR_0000392101-mRNA-1"/>
    </source>
</evidence>
<dbReference type="Proteomes" id="UP000271162">
    <property type="component" value="Unassembled WGS sequence"/>
</dbReference>
<reference evidence="5" key="1">
    <citation type="submission" date="2017-02" db="UniProtKB">
        <authorList>
            <consortium name="WormBaseParasite"/>
        </authorList>
    </citation>
    <scope>IDENTIFICATION</scope>
</reference>
<proteinExistence type="predicted"/>
<dbReference type="GO" id="GO:0007041">
    <property type="term" value="P:lysosomal transport"/>
    <property type="evidence" value="ECO:0007669"/>
    <property type="project" value="TreeGrafter"/>
</dbReference>